<dbReference type="KEGG" id="tab:CIG75_02875"/>
<protein>
    <submittedName>
        <fullName evidence="1">Uncharacterized protein</fullName>
    </submittedName>
</protein>
<dbReference type="AlphaFoldDB" id="A0A223CXZ4"/>
<keyword evidence="2" id="KW-1185">Reference proteome</keyword>
<organism evidence="1 2">
    <name type="scientific">Tumebacillus algifaecis</name>
    <dbReference type="NCBI Taxonomy" id="1214604"/>
    <lineage>
        <taxon>Bacteria</taxon>
        <taxon>Bacillati</taxon>
        <taxon>Bacillota</taxon>
        <taxon>Bacilli</taxon>
        <taxon>Bacillales</taxon>
        <taxon>Alicyclobacillaceae</taxon>
        <taxon>Tumebacillus</taxon>
    </lineage>
</organism>
<dbReference type="EMBL" id="CP022657">
    <property type="protein sequence ID" value="ASS74027.1"/>
    <property type="molecule type" value="Genomic_DNA"/>
</dbReference>
<dbReference type="SUPFAM" id="SSF110849">
    <property type="entry name" value="ParB/Sulfiredoxin"/>
    <property type="match status" value="1"/>
</dbReference>
<proteinExistence type="predicted"/>
<dbReference type="CDD" id="cd16388">
    <property type="entry name" value="SbnI_like_N"/>
    <property type="match status" value="1"/>
</dbReference>
<dbReference type="InterPro" id="IPR036086">
    <property type="entry name" value="ParB/Sulfiredoxin_sf"/>
</dbReference>
<dbReference type="Gene3D" id="3.90.1530.10">
    <property type="entry name" value="Conserved hypothetical protein from pyrococcus furiosus pfu- 392566-001, ParB domain"/>
    <property type="match status" value="1"/>
</dbReference>
<reference evidence="1 2" key="1">
    <citation type="journal article" date="2015" name="Int. J. Syst. Evol. Microbiol.">
        <title>Tumebacillus algifaecis sp. nov., isolated from decomposing algal scum.</title>
        <authorList>
            <person name="Wu Y.F."/>
            <person name="Zhang B."/>
            <person name="Xing P."/>
            <person name="Wu Q.L."/>
            <person name="Liu S.J."/>
        </authorList>
    </citation>
    <scope>NUCLEOTIDE SEQUENCE [LARGE SCALE GENOMIC DNA]</scope>
    <source>
        <strain evidence="1 2">THMBR28</strain>
    </source>
</reference>
<evidence type="ECO:0000313" key="2">
    <source>
        <dbReference type="Proteomes" id="UP000214688"/>
    </source>
</evidence>
<dbReference type="InterPro" id="IPR037953">
    <property type="entry name" value="SbnI-like_N"/>
</dbReference>
<accession>A0A223CXZ4</accession>
<dbReference type="InterPro" id="IPR016999">
    <property type="entry name" value="SbnI-like"/>
</dbReference>
<gene>
    <name evidence="1" type="ORF">CIG75_02875</name>
</gene>
<dbReference type="PIRSF" id="PIRSF032543">
    <property type="entry name" value="UCP032543_ParB-like"/>
    <property type="match status" value="1"/>
</dbReference>
<evidence type="ECO:0000313" key="1">
    <source>
        <dbReference type="EMBL" id="ASS74027.1"/>
    </source>
</evidence>
<name>A0A223CXZ4_9BACL</name>
<dbReference type="Proteomes" id="UP000214688">
    <property type="component" value="Chromosome"/>
</dbReference>
<sequence>MQGRGGDRMIGVLSNLHLVKADDICLHEAHESKRLHLTSEAIREEGVLRHPPLAVRMRDGRCLIIDGAHRTCALQQLGCRYIPLQLVEAHDFTLEAWHHLVPVGPWLDDLQLDPTLQFTTERPDGQPLAELVKSDGSVLYLSCGAEENRFQAWHRIVGAYSEEYRVNRLAPHASYQLDAHHVVLRYPAVRLDELETAVFAGQLMPAGVTRFSVRGRLLNLRIPLSLLFDEERAHEEWAKLCMYWSNTLRLYSEAVYLCEV</sequence>